<evidence type="ECO:0000259" key="2">
    <source>
        <dbReference type="PROSITE" id="PS50174"/>
    </source>
</evidence>
<organism evidence="3 4">
    <name type="scientific">Momordica charantia</name>
    <name type="common">Bitter gourd</name>
    <name type="synonym">Balsam pear</name>
    <dbReference type="NCBI Taxonomy" id="3673"/>
    <lineage>
        <taxon>Eukaryota</taxon>
        <taxon>Viridiplantae</taxon>
        <taxon>Streptophyta</taxon>
        <taxon>Embryophyta</taxon>
        <taxon>Tracheophyta</taxon>
        <taxon>Spermatophyta</taxon>
        <taxon>Magnoliopsida</taxon>
        <taxon>eudicotyledons</taxon>
        <taxon>Gunneridae</taxon>
        <taxon>Pentapetalae</taxon>
        <taxon>rosids</taxon>
        <taxon>fabids</taxon>
        <taxon>Cucurbitales</taxon>
        <taxon>Cucurbitaceae</taxon>
        <taxon>Momordiceae</taxon>
        <taxon>Momordica</taxon>
    </lineage>
</organism>
<gene>
    <name evidence="4" type="primary">LOC111025806</name>
</gene>
<dbReference type="PROSITE" id="PS50174">
    <property type="entry name" value="G_PATCH"/>
    <property type="match status" value="1"/>
</dbReference>
<dbReference type="Pfam" id="PF13821">
    <property type="entry name" value="DUF4187"/>
    <property type="match status" value="1"/>
</dbReference>
<dbReference type="InterPro" id="IPR000467">
    <property type="entry name" value="G_patch_dom"/>
</dbReference>
<dbReference type="InterPro" id="IPR039249">
    <property type="entry name" value="GPATCH11"/>
</dbReference>
<keyword evidence="3" id="KW-1185">Reference proteome</keyword>
<dbReference type="GO" id="GO:0000776">
    <property type="term" value="C:kinetochore"/>
    <property type="evidence" value="ECO:0007669"/>
    <property type="project" value="TreeGrafter"/>
</dbReference>
<dbReference type="AlphaFoldDB" id="A0A6J1E3S4"/>
<feature type="region of interest" description="Disordered" evidence="1">
    <location>
        <begin position="193"/>
        <end position="222"/>
    </location>
</feature>
<dbReference type="RefSeq" id="XP_022159391.1">
    <property type="nucleotide sequence ID" value="XM_022303699.1"/>
</dbReference>
<dbReference type="GeneID" id="111025806"/>
<dbReference type="InterPro" id="IPR025239">
    <property type="entry name" value="DUF4187"/>
</dbReference>
<dbReference type="PANTHER" id="PTHR21032:SF0">
    <property type="entry name" value="G PATCH DOMAIN-CONTAINING PROTEIN 11"/>
    <property type="match status" value="1"/>
</dbReference>
<evidence type="ECO:0000313" key="3">
    <source>
        <dbReference type="Proteomes" id="UP000504603"/>
    </source>
</evidence>
<reference evidence="4" key="1">
    <citation type="submission" date="2025-08" db="UniProtKB">
        <authorList>
            <consortium name="RefSeq"/>
        </authorList>
    </citation>
    <scope>IDENTIFICATION</scope>
</reference>
<feature type="compositionally biased region" description="Basic and acidic residues" evidence="1">
    <location>
        <begin position="193"/>
        <end position="205"/>
    </location>
</feature>
<name>A0A6J1E3S4_MOMCH</name>
<dbReference type="OrthoDB" id="786951at2759"/>
<accession>A0A6J1E3S4</accession>
<dbReference type="PANTHER" id="PTHR21032">
    <property type="entry name" value="G PATCH DOMAIN-CONTAINING PROTEIN 11"/>
    <property type="match status" value="1"/>
</dbReference>
<evidence type="ECO:0000313" key="4">
    <source>
        <dbReference type="RefSeq" id="XP_022159391.1"/>
    </source>
</evidence>
<feature type="region of interest" description="Disordered" evidence="1">
    <location>
        <begin position="1"/>
        <end position="77"/>
    </location>
</feature>
<feature type="compositionally biased region" description="Acidic residues" evidence="1">
    <location>
        <begin position="12"/>
        <end position="22"/>
    </location>
</feature>
<dbReference type="SMART" id="SM00443">
    <property type="entry name" value="G_patch"/>
    <property type="match status" value="1"/>
</dbReference>
<feature type="compositionally biased region" description="Basic and acidic residues" evidence="1">
    <location>
        <begin position="66"/>
        <end position="77"/>
    </location>
</feature>
<dbReference type="GO" id="GO:0003676">
    <property type="term" value="F:nucleic acid binding"/>
    <property type="evidence" value="ECO:0007669"/>
    <property type="project" value="InterPro"/>
</dbReference>
<dbReference type="SMART" id="SM01173">
    <property type="entry name" value="DUF4187"/>
    <property type="match status" value="1"/>
</dbReference>
<dbReference type="Pfam" id="PF01585">
    <property type="entry name" value="G-patch"/>
    <property type="match status" value="1"/>
</dbReference>
<proteinExistence type="predicted"/>
<feature type="domain" description="G-patch" evidence="2">
    <location>
        <begin position="93"/>
        <end position="139"/>
    </location>
</feature>
<protein>
    <submittedName>
        <fullName evidence="4">G patch domain-containing protein 11</fullName>
    </submittedName>
</protein>
<sequence length="263" mass="30551">MAESAFKQTNEPDNEEEEEDYMGDLSKLLPVEDTTSSRSLSRKFPANRTSAVESSKKKPKTFNWQEQRRLDRERKQFEEDEQTLARIEAPIPQSNIGFKLLKQMGYTPGAALGKGGSGLAEPVGLEIRRSRAGIGREDPIKEKKKQEEFRAQTKRSHQEALMEEFGSRQKLQWRSRRIVVNYKKAKAALDQLENKEIVEPEKKDNEEEEDQEEEEEEIITEEDLEDVLMKLRDEHRYCVFCGYQYDSMELLISNCPGISEDDH</sequence>
<dbReference type="KEGG" id="mcha:111025806"/>
<feature type="compositionally biased region" description="Acidic residues" evidence="1">
    <location>
        <begin position="206"/>
        <end position="222"/>
    </location>
</feature>
<evidence type="ECO:0000256" key="1">
    <source>
        <dbReference type="SAM" id="MobiDB-lite"/>
    </source>
</evidence>
<dbReference type="Proteomes" id="UP000504603">
    <property type="component" value="Unplaced"/>
</dbReference>